<evidence type="ECO:0000259" key="4">
    <source>
        <dbReference type="PROSITE" id="PS50042"/>
    </source>
</evidence>
<dbReference type="RefSeq" id="WP_207683071.1">
    <property type="nucleotide sequence ID" value="NZ_CP061800.1"/>
</dbReference>
<dbReference type="GO" id="GO:0046872">
    <property type="term" value="F:metal ion binding"/>
    <property type="evidence" value="ECO:0007669"/>
    <property type="project" value="UniProtKB-KW"/>
</dbReference>
<dbReference type="Proteomes" id="UP000663722">
    <property type="component" value="Chromosome"/>
</dbReference>
<dbReference type="KEGG" id="dmm:dnm_042370"/>
<dbReference type="Gene3D" id="1.20.120.50">
    <property type="entry name" value="Hemerythrin-like"/>
    <property type="match status" value="1"/>
</dbReference>
<dbReference type="SMART" id="SM00100">
    <property type="entry name" value="cNMP"/>
    <property type="match status" value="2"/>
</dbReference>
<dbReference type="InterPro" id="IPR000595">
    <property type="entry name" value="cNMP-bd_dom"/>
</dbReference>
<dbReference type="EMBL" id="CP061800">
    <property type="protein sequence ID" value="QTA88196.1"/>
    <property type="molecule type" value="Genomic_DNA"/>
</dbReference>
<evidence type="ECO:0000256" key="1">
    <source>
        <dbReference type="ARBA" id="ARBA00010587"/>
    </source>
</evidence>
<dbReference type="InterPro" id="IPR035938">
    <property type="entry name" value="Hemerythrin-like_sf"/>
</dbReference>
<dbReference type="InterPro" id="IPR012312">
    <property type="entry name" value="Hemerythrin-like"/>
</dbReference>
<dbReference type="Pfam" id="PF23023">
    <property type="entry name" value="Anti-Pycsar_Apyc1"/>
    <property type="match status" value="1"/>
</dbReference>
<reference evidence="5" key="1">
    <citation type="journal article" date="2021" name="Microb. Physiol.">
        <title>Proteogenomic Insights into the Physiology of Marine, Sulfate-Reducing, Filamentous Desulfonema limicola and Desulfonema magnum.</title>
        <authorList>
            <person name="Schnaars V."/>
            <person name="Wohlbrand L."/>
            <person name="Scheve S."/>
            <person name="Hinrichs C."/>
            <person name="Reinhardt R."/>
            <person name="Rabus R."/>
        </authorList>
    </citation>
    <scope>NUCLEOTIDE SEQUENCE</scope>
    <source>
        <strain evidence="5">4be13</strain>
    </source>
</reference>
<name>A0A975GNQ0_9BACT</name>
<sequence>MPKLGKIQVATGVFWVEVPEVQLYVLCGCPADSVKHLMKRGLILTKEAEGVTFQTGPNAVLLSDVLVQNGSFANLAEFPVLQMLYLQGMILPNHPNNTGIKPMLIGLAEQVEAQMEYIYRGNYGLVSEEEIMEIGRISSETAHEMMRLKLKFAFGKISPAEQLLDTRVVESESVEIRDGVFVRRIRLNVFEFEYKGDTTVVDLNLAPHESYQAPYPLGFHHIKREYFAVIHSGEGDGWNVNSPCMSSILMFQGKIYLIDAGPNVLYSLTALGIGVNEIEGIFHTHAHDDHFAGFTTLMRADHQIKYYATPLVRASVAKKLSALMSIEEKNLFDYFEVYDLEFDMWNNINGLEVKPVFSPHPVETSILFFRTLWEDGYRSYAHFADIVALNVLQGMVTDDDSQIGLSQAYYDRVKKEYLTKVHIKKIDVGGGLIHGNADDFKHDPSEKIILSHTSSDLTNTQKEIGSGAPFGMVDVLIPTSQNYLHFYALEFLKSYFPSAPIHELRILLNNQMDTFNPESILLKSGVISDEVYLILTGNVELIQTELGVHNILSAGALVGEMSALDKVPSLGTYRATNFVQALRLPRSLYFKFVNRNKLYANIKRLQDNREFLQKTWLFGEVVSYPIQNKLAQSMYFQHYSAGQVLPTEIQSAIFLVKRGKLERYIDDDVFETLTPGHFFGEECVLFGTTTLFQVRAVKPTELYKIPGDVLLDIPVVRWKLFETFQKRMRLILKPEVTGIPPFHWREEYNINVRKMDNQHKEVFEKANKVYEAISNKKEKPVLEDALNVLRGSIEFHNTEEEALMKAQDYPGYESHRKKHELILNELLEIQEQFKKNGSEINEAFLDFFKRWIITDILTLDRNYGHFLNKKGLL</sequence>
<dbReference type="NCBIfam" id="TIGR02481">
    <property type="entry name" value="hemeryth_dom"/>
    <property type="match status" value="1"/>
</dbReference>
<proteinExistence type="inferred from homology"/>
<dbReference type="SUPFAM" id="SSF51206">
    <property type="entry name" value="cAMP-binding domain-like"/>
    <property type="match status" value="2"/>
</dbReference>
<keyword evidence="2" id="KW-0479">Metal-binding</keyword>
<dbReference type="NCBIfam" id="NF033749">
    <property type="entry name" value="bact_hemeryth"/>
    <property type="match status" value="1"/>
</dbReference>
<comment type="similarity">
    <text evidence="1">Belongs to the hemerythrin family.</text>
</comment>
<dbReference type="CDD" id="cd00038">
    <property type="entry name" value="CAP_ED"/>
    <property type="match status" value="2"/>
</dbReference>
<dbReference type="SUPFAM" id="SSF56281">
    <property type="entry name" value="Metallo-hydrolase/oxidoreductase"/>
    <property type="match status" value="1"/>
</dbReference>
<dbReference type="InterPro" id="IPR050669">
    <property type="entry name" value="Hemerythrin"/>
</dbReference>
<dbReference type="AlphaFoldDB" id="A0A975GNQ0"/>
<gene>
    <name evidence="5" type="ORF">dnm_042370</name>
</gene>
<dbReference type="InterPro" id="IPR036866">
    <property type="entry name" value="RibonucZ/Hydroxyglut_hydro"/>
</dbReference>
<dbReference type="Gene3D" id="2.60.120.10">
    <property type="entry name" value="Jelly Rolls"/>
    <property type="match status" value="2"/>
</dbReference>
<keyword evidence="6" id="KW-1185">Reference proteome</keyword>
<protein>
    <submittedName>
        <fullName evidence="5">Cyclic nucleotide-binding and metallo-beta-lactamase domains-containing protein</fullName>
    </submittedName>
</protein>
<dbReference type="Pfam" id="PF00027">
    <property type="entry name" value="cNMP_binding"/>
    <property type="match status" value="2"/>
</dbReference>
<dbReference type="InterPro" id="IPR012827">
    <property type="entry name" value="Hemerythrin_metal-bd"/>
</dbReference>
<dbReference type="PANTHER" id="PTHR37164">
    <property type="entry name" value="BACTERIOHEMERYTHRIN"/>
    <property type="match status" value="1"/>
</dbReference>
<dbReference type="SUPFAM" id="SSF47188">
    <property type="entry name" value="Hemerythrin-like"/>
    <property type="match status" value="1"/>
</dbReference>
<dbReference type="InterPro" id="IPR018490">
    <property type="entry name" value="cNMP-bd_dom_sf"/>
</dbReference>
<evidence type="ECO:0000256" key="2">
    <source>
        <dbReference type="ARBA" id="ARBA00022723"/>
    </source>
</evidence>
<dbReference type="InterPro" id="IPR014710">
    <property type="entry name" value="RmlC-like_jellyroll"/>
</dbReference>
<organism evidence="5 6">
    <name type="scientific">Desulfonema magnum</name>
    <dbReference type="NCBI Taxonomy" id="45655"/>
    <lineage>
        <taxon>Bacteria</taxon>
        <taxon>Pseudomonadati</taxon>
        <taxon>Thermodesulfobacteriota</taxon>
        <taxon>Desulfobacteria</taxon>
        <taxon>Desulfobacterales</taxon>
        <taxon>Desulfococcaceae</taxon>
        <taxon>Desulfonema</taxon>
    </lineage>
</organism>
<keyword evidence="3" id="KW-0408">Iron</keyword>
<evidence type="ECO:0000313" key="5">
    <source>
        <dbReference type="EMBL" id="QTA88196.1"/>
    </source>
</evidence>
<evidence type="ECO:0000256" key="3">
    <source>
        <dbReference type="ARBA" id="ARBA00023004"/>
    </source>
</evidence>
<accession>A0A975GNQ0</accession>
<feature type="domain" description="Cyclic nucleotide-binding" evidence="4">
    <location>
        <begin position="648"/>
        <end position="713"/>
    </location>
</feature>
<dbReference type="CDD" id="cd12107">
    <property type="entry name" value="Hemerythrin"/>
    <property type="match status" value="1"/>
</dbReference>
<dbReference type="Pfam" id="PF01814">
    <property type="entry name" value="Hemerythrin"/>
    <property type="match status" value="1"/>
</dbReference>
<evidence type="ECO:0000313" key="6">
    <source>
        <dbReference type="Proteomes" id="UP000663722"/>
    </source>
</evidence>
<dbReference type="PANTHER" id="PTHR37164:SF1">
    <property type="entry name" value="BACTERIOHEMERYTHRIN"/>
    <property type="match status" value="1"/>
</dbReference>
<dbReference type="Gene3D" id="3.60.15.10">
    <property type="entry name" value="Ribonuclease Z/Hydroxyacylglutathione hydrolase-like"/>
    <property type="match status" value="1"/>
</dbReference>
<feature type="domain" description="Cyclic nucleotide-binding" evidence="4">
    <location>
        <begin position="515"/>
        <end position="593"/>
    </location>
</feature>
<dbReference type="PROSITE" id="PS50042">
    <property type="entry name" value="CNMP_BINDING_3"/>
    <property type="match status" value="2"/>
</dbReference>